<keyword evidence="11" id="KW-1185">Reference proteome</keyword>
<dbReference type="GO" id="GO:0022857">
    <property type="term" value="F:transmembrane transporter activity"/>
    <property type="evidence" value="ECO:0007669"/>
    <property type="project" value="InterPro"/>
</dbReference>
<dbReference type="InterPro" id="IPR011701">
    <property type="entry name" value="MFS"/>
</dbReference>
<dbReference type="PANTHER" id="PTHR23501:SF187">
    <property type="entry name" value="MAJOR FACILITATOR SUPERFAMILY (MFS) PROFILE DOMAIN-CONTAINING PROTEIN"/>
    <property type="match status" value="1"/>
</dbReference>
<dbReference type="AlphaFoldDB" id="A0AA38W1B4"/>
<feature type="region of interest" description="Disordered" evidence="7">
    <location>
        <begin position="553"/>
        <end position="574"/>
    </location>
</feature>
<comment type="subcellular location">
    <subcellularLocation>
        <location evidence="1">Membrane</location>
        <topology evidence="1">Multi-pass membrane protein</topology>
    </subcellularLocation>
</comment>
<dbReference type="Gene3D" id="1.20.1720.10">
    <property type="entry name" value="Multidrug resistance protein D"/>
    <property type="match status" value="1"/>
</dbReference>
<dbReference type="Pfam" id="PF07690">
    <property type="entry name" value="MFS_1"/>
    <property type="match status" value="1"/>
</dbReference>
<feature type="transmembrane region" description="Helical" evidence="8">
    <location>
        <begin position="270"/>
        <end position="292"/>
    </location>
</feature>
<feature type="transmembrane region" description="Helical" evidence="8">
    <location>
        <begin position="48"/>
        <end position="74"/>
    </location>
</feature>
<keyword evidence="4 8" id="KW-1133">Transmembrane helix</keyword>
<feature type="transmembrane region" description="Helical" evidence="8">
    <location>
        <begin position="518"/>
        <end position="536"/>
    </location>
</feature>
<feature type="transmembrane region" description="Helical" evidence="8">
    <location>
        <begin position="381"/>
        <end position="397"/>
    </location>
</feature>
<organism evidence="10 11">
    <name type="scientific">Coniochaeta hoffmannii</name>
    <dbReference type="NCBI Taxonomy" id="91930"/>
    <lineage>
        <taxon>Eukaryota</taxon>
        <taxon>Fungi</taxon>
        <taxon>Dikarya</taxon>
        <taxon>Ascomycota</taxon>
        <taxon>Pezizomycotina</taxon>
        <taxon>Sordariomycetes</taxon>
        <taxon>Sordariomycetidae</taxon>
        <taxon>Coniochaetales</taxon>
        <taxon>Coniochaetaceae</taxon>
        <taxon>Coniochaeta</taxon>
    </lineage>
</organism>
<keyword evidence="6" id="KW-0325">Glycoprotein</keyword>
<feature type="transmembrane region" description="Helical" evidence="8">
    <location>
        <begin position="313"/>
        <end position="337"/>
    </location>
</feature>
<reference evidence="10" key="1">
    <citation type="submission" date="2022-07" db="EMBL/GenBank/DDBJ databases">
        <title>Fungi with potential for degradation of polypropylene.</title>
        <authorList>
            <person name="Gostincar C."/>
        </authorList>
    </citation>
    <scope>NUCLEOTIDE SEQUENCE</scope>
    <source>
        <strain evidence="10">EXF-13287</strain>
    </source>
</reference>
<gene>
    <name evidence="10" type="ORF">NKR19_g3577</name>
</gene>
<dbReference type="CDD" id="cd17502">
    <property type="entry name" value="MFS_Azr1_MDR_like"/>
    <property type="match status" value="1"/>
</dbReference>
<feature type="transmembrane region" description="Helical" evidence="8">
    <location>
        <begin position="148"/>
        <end position="167"/>
    </location>
</feature>
<feature type="transmembrane region" description="Helical" evidence="8">
    <location>
        <begin position="246"/>
        <end position="264"/>
    </location>
</feature>
<evidence type="ECO:0000256" key="4">
    <source>
        <dbReference type="ARBA" id="ARBA00022989"/>
    </source>
</evidence>
<dbReference type="EMBL" id="JANBVN010000040">
    <property type="protein sequence ID" value="KAJ9158200.1"/>
    <property type="molecule type" value="Genomic_DNA"/>
</dbReference>
<evidence type="ECO:0000256" key="2">
    <source>
        <dbReference type="ARBA" id="ARBA00022448"/>
    </source>
</evidence>
<feature type="transmembrane region" description="Helical" evidence="8">
    <location>
        <begin position="357"/>
        <end position="374"/>
    </location>
</feature>
<accession>A0AA38W1B4</accession>
<keyword evidence="5 8" id="KW-0472">Membrane</keyword>
<dbReference type="Gene3D" id="1.20.1250.20">
    <property type="entry name" value="MFS general substrate transporter like domains"/>
    <property type="match status" value="1"/>
</dbReference>
<evidence type="ECO:0000256" key="5">
    <source>
        <dbReference type="ARBA" id="ARBA00023136"/>
    </source>
</evidence>
<feature type="compositionally biased region" description="Basic and acidic residues" evidence="7">
    <location>
        <begin position="8"/>
        <end position="17"/>
    </location>
</feature>
<keyword evidence="3 8" id="KW-0812">Transmembrane</keyword>
<evidence type="ECO:0000256" key="8">
    <source>
        <dbReference type="SAM" id="Phobius"/>
    </source>
</evidence>
<feature type="compositionally biased region" description="Low complexity" evidence="7">
    <location>
        <begin position="565"/>
        <end position="574"/>
    </location>
</feature>
<feature type="transmembrane region" description="Helical" evidence="8">
    <location>
        <begin position="403"/>
        <end position="425"/>
    </location>
</feature>
<feature type="region of interest" description="Disordered" evidence="7">
    <location>
        <begin position="1"/>
        <end position="36"/>
    </location>
</feature>
<name>A0AA38W1B4_9PEZI</name>
<dbReference type="PANTHER" id="PTHR23501">
    <property type="entry name" value="MAJOR FACILITATOR SUPERFAMILY"/>
    <property type="match status" value="1"/>
</dbReference>
<evidence type="ECO:0000256" key="3">
    <source>
        <dbReference type="ARBA" id="ARBA00022692"/>
    </source>
</evidence>
<evidence type="ECO:0000313" key="11">
    <source>
        <dbReference type="Proteomes" id="UP001174691"/>
    </source>
</evidence>
<protein>
    <submittedName>
        <fullName evidence="10">Multidrug resistance protein fnx1 protein</fullName>
    </submittedName>
</protein>
<feature type="transmembrane region" description="Helical" evidence="8">
    <location>
        <begin position="204"/>
        <end position="226"/>
    </location>
</feature>
<feature type="domain" description="Major facilitator superfamily (MFS) profile" evidence="9">
    <location>
        <begin position="51"/>
        <end position="541"/>
    </location>
</feature>
<evidence type="ECO:0000256" key="7">
    <source>
        <dbReference type="SAM" id="MobiDB-lite"/>
    </source>
</evidence>
<proteinExistence type="predicted"/>
<evidence type="ECO:0000313" key="10">
    <source>
        <dbReference type="EMBL" id="KAJ9158200.1"/>
    </source>
</evidence>
<feature type="transmembrane region" description="Helical" evidence="8">
    <location>
        <begin position="117"/>
        <end position="142"/>
    </location>
</feature>
<evidence type="ECO:0000256" key="1">
    <source>
        <dbReference type="ARBA" id="ARBA00004141"/>
    </source>
</evidence>
<comment type="caution">
    <text evidence="10">The sequence shown here is derived from an EMBL/GenBank/DDBJ whole genome shotgun (WGS) entry which is preliminary data.</text>
</comment>
<sequence length="574" mass="61223">MSSSGGTRKTEAKDRSSIEVANLEPRQEQPTQNDDGAGYVAEKKSLRFWLILASLGITALLAGIDGTIISTTLPSISGALGGGEEYVWVSGSYFLATTALQPLFGQLANIFGRRIPLIFSIAVFILGSGLCGGASSMNMLIAGRTVQGAGGAGITLLVELIICDLVPLRERGQYTSIIYSVSTVGSVLGPWMGGELVDKASWRWVFYINLPIGGAALAVVVSVLHVKHQVVGWREGLGRVDFAGNLLFLGACVGVMFGLVYGGVKHPWSSWQVVVPLVLGVAGFVAFAAWEASPRWCAEPAIPRRIVGNRTSVAALVVSFLHSSLLVWVTYFVSVYFQVAKGHSAARTGVDLLPNTFGFMLAAVIAGVALTRFGRYRPWHFAGQAVMVVGMGLYSLLDGDTPTYGWVLLVFFFAAGCGLVMPSLLPAVQADLSDLDTAAATAAITVARSFGYVIGAFVPGIIFNNVFERFADRIRDEATRGMLTGGQAFAHATQEFVGSLGEETRMQVVSAYVETLRYVWYAAVAVALAGFLVVFLEREIDLRTTLDTSFGMAEKEKEKDKEVGESSGEVSSSG</sequence>
<feature type="transmembrane region" description="Helical" evidence="8">
    <location>
        <begin position="174"/>
        <end position="192"/>
    </location>
</feature>
<dbReference type="InterPro" id="IPR020846">
    <property type="entry name" value="MFS_dom"/>
</dbReference>
<dbReference type="Proteomes" id="UP001174691">
    <property type="component" value="Unassembled WGS sequence"/>
</dbReference>
<feature type="transmembrane region" description="Helical" evidence="8">
    <location>
        <begin position="86"/>
        <end position="105"/>
    </location>
</feature>
<evidence type="ECO:0000256" key="6">
    <source>
        <dbReference type="ARBA" id="ARBA00023180"/>
    </source>
</evidence>
<dbReference type="GO" id="GO:0005886">
    <property type="term" value="C:plasma membrane"/>
    <property type="evidence" value="ECO:0007669"/>
    <property type="project" value="TreeGrafter"/>
</dbReference>
<dbReference type="SUPFAM" id="SSF103473">
    <property type="entry name" value="MFS general substrate transporter"/>
    <property type="match status" value="2"/>
</dbReference>
<dbReference type="InterPro" id="IPR036259">
    <property type="entry name" value="MFS_trans_sf"/>
</dbReference>
<feature type="compositionally biased region" description="Basic and acidic residues" evidence="7">
    <location>
        <begin position="553"/>
        <end position="564"/>
    </location>
</feature>
<feature type="transmembrane region" description="Helical" evidence="8">
    <location>
        <begin position="437"/>
        <end position="463"/>
    </location>
</feature>
<evidence type="ECO:0000259" key="9">
    <source>
        <dbReference type="PROSITE" id="PS50850"/>
    </source>
</evidence>
<keyword evidence="2" id="KW-0813">Transport</keyword>
<dbReference type="PROSITE" id="PS50850">
    <property type="entry name" value="MFS"/>
    <property type="match status" value="1"/>
</dbReference>